<evidence type="ECO:0000313" key="6">
    <source>
        <dbReference type="Proteomes" id="UP001476950"/>
    </source>
</evidence>
<accession>A0ABV0KLM5</accession>
<keyword evidence="6" id="KW-1185">Reference proteome</keyword>
<dbReference type="InterPro" id="IPR019734">
    <property type="entry name" value="TPR_rpt"/>
</dbReference>
<sequence length="199" mass="21512">MLLRLPVLRLQWSTFDILTSHFLRSPTKTSGSTAIALALLVALSSAANARPTGLPSAVKPQLASPQPTSSAALPDPKTAKEFNQRGTSRVQNGDLDAAIADFSQAVRLKRDYATAYYNRGTVYASTGNVRAALADYTQVIALKPNNAAVRYSRGLLRANTGDRPGALIDFQQAAALFKQEGNTVFYQKAQDYIKQLQPV</sequence>
<gene>
    <name evidence="5" type="ORF">NDI38_16880</name>
</gene>
<protein>
    <submittedName>
        <fullName evidence="5">Tetratricopeptide repeat protein</fullName>
    </submittedName>
</protein>
<evidence type="ECO:0000256" key="3">
    <source>
        <dbReference type="PROSITE-ProRule" id="PRU00339"/>
    </source>
</evidence>
<dbReference type="InterPro" id="IPR011990">
    <property type="entry name" value="TPR-like_helical_dom_sf"/>
</dbReference>
<dbReference type="PANTHER" id="PTHR44858">
    <property type="entry name" value="TETRATRICOPEPTIDE REPEAT PROTEIN 6"/>
    <property type="match status" value="1"/>
</dbReference>
<evidence type="ECO:0000313" key="5">
    <source>
        <dbReference type="EMBL" id="MEP1060114.1"/>
    </source>
</evidence>
<reference evidence="5 6" key="1">
    <citation type="submission" date="2022-04" db="EMBL/GenBank/DDBJ databases">
        <title>Positive selection, recombination, and allopatry shape intraspecific diversity of widespread and dominant cyanobacteria.</title>
        <authorList>
            <person name="Wei J."/>
            <person name="Shu W."/>
            <person name="Hu C."/>
        </authorList>
    </citation>
    <scope>NUCLEOTIDE SEQUENCE [LARGE SCALE GENOMIC DNA]</scope>
    <source>
        <strain evidence="5 6">AS-A4</strain>
    </source>
</reference>
<dbReference type="Gene3D" id="1.25.40.10">
    <property type="entry name" value="Tetratricopeptide repeat domain"/>
    <property type="match status" value="1"/>
</dbReference>
<name>A0ABV0KLM5_9CYAN</name>
<dbReference type="PANTHER" id="PTHR44858:SF1">
    <property type="entry name" value="UDP-N-ACETYLGLUCOSAMINE--PEPTIDE N-ACETYLGLUCOSAMINYLTRANSFERASE SPINDLY-RELATED"/>
    <property type="match status" value="1"/>
</dbReference>
<evidence type="ECO:0000256" key="4">
    <source>
        <dbReference type="SAM" id="MobiDB-lite"/>
    </source>
</evidence>
<keyword evidence="2 3" id="KW-0802">TPR repeat</keyword>
<keyword evidence="1" id="KW-0677">Repeat</keyword>
<evidence type="ECO:0000256" key="1">
    <source>
        <dbReference type="ARBA" id="ARBA00022737"/>
    </source>
</evidence>
<feature type="repeat" description="TPR" evidence="3">
    <location>
        <begin position="113"/>
        <end position="146"/>
    </location>
</feature>
<feature type="region of interest" description="Disordered" evidence="4">
    <location>
        <begin position="54"/>
        <end position="87"/>
    </location>
</feature>
<dbReference type="RefSeq" id="WP_190449301.1">
    <property type="nucleotide sequence ID" value="NZ_JAMPLM010000015.1"/>
</dbReference>
<dbReference type="PROSITE" id="PS50293">
    <property type="entry name" value="TPR_REGION"/>
    <property type="match status" value="1"/>
</dbReference>
<dbReference type="Proteomes" id="UP001476950">
    <property type="component" value="Unassembled WGS sequence"/>
</dbReference>
<feature type="repeat" description="TPR" evidence="3">
    <location>
        <begin position="79"/>
        <end position="112"/>
    </location>
</feature>
<dbReference type="InterPro" id="IPR050498">
    <property type="entry name" value="Ycf3"/>
</dbReference>
<dbReference type="PROSITE" id="PS50005">
    <property type="entry name" value="TPR"/>
    <property type="match status" value="2"/>
</dbReference>
<organism evidence="5 6">
    <name type="scientific">Stenomitos frigidus AS-A4</name>
    <dbReference type="NCBI Taxonomy" id="2933935"/>
    <lineage>
        <taxon>Bacteria</taxon>
        <taxon>Bacillati</taxon>
        <taxon>Cyanobacteriota</taxon>
        <taxon>Cyanophyceae</taxon>
        <taxon>Leptolyngbyales</taxon>
        <taxon>Leptolyngbyaceae</taxon>
        <taxon>Stenomitos</taxon>
    </lineage>
</organism>
<dbReference type="SUPFAM" id="SSF48452">
    <property type="entry name" value="TPR-like"/>
    <property type="match status" value="1"/>
</dbReference>
<dbReference type="Pfam" id="PF13414">
    <property type="entry name" value="TPR_11"/>
    <property type="match status" value="1"/>
</dbReference>
<evidence type="ECO:0000256" key="2">
    <source>
        <dbReference type="ARBA" id="ARBA00022803"/>
    </source>
</evidence>
<dbReference type="EMBL" id="JAMPLM010000015">
    <property type="protein sequence ID" value="MEP1060114.1"/>
    <property type="molecule type" value="Genomic_DNA"/>
</dbReference>
<dbReference type="SMART" id="SM00028">
    <property type="entry name" value="TPR"/>
    <property type="match status" value="3"/>
</dbReference>
<proteinExistence type="predicted"/>
<comment type="caution">
    <text evidence="5">The sequence shown here is derived from an EMBL/GenBank/DDBJ whole genome shotgun (WGS) entry which is preliminary data.</text>
</comment>